<dbReference type="EMBL" id="JAYKXN010000004">
    <property type="protein sequence ID" value="KAK7295795.1"/>
    <property type="molecule type" value="Genomic_DNA"/>
</dbReference>
<organism evidence="1 2">
    <name type="scientific">Clitoria ternatea</name>
    <name type="common">Butterfly pea</name>
    <dbReference type="NCBI Taxonomy" id="43366"/>
    <lineage>
        <taxon>Eukaryota</taxon>
        <taxon>Viridiplantae</taxon>
        <taxon>Streptophyta</taxon>
        <taxon>Embryophyta</taxon>
        <taxon>Tracheophyta</taxon>
        <taxon>Spermatophyta</taxon>
        <taxon>Magnoliopsida</taxon>
        <taxon>eudicotyledons</taxon>
        <taxon>Gunneridae</taxon>
        <taxon>Pentapetalae</taxon>
        <taxon>rosids</taxon>
        <taxon>fabids</taxon>
        <taxon>Fabales</taxon>
        <taxon>Fabaceae</taxon>
        <taxon>Papilionoideae</taxon>
        <taxon>50 kb inversion clade</taxon>
        <taxon>NPAAA clade</taxon>
        <taxon>indigoferoid/millettioid clade</taxon>
        <taxon>Phaseoleae</taxon>
        <taxon>Clitoria</taxon>
    </lineage>
</organism>
<dbReference type="AlphaFoldDB" id="A0AAN9JBB0"/>
<evidence type="ECO:0000313" key="2">
    <source>
        <dbReference type="Proteomes" id="UP001359559"/>
    </source>
</evidence>
<proteinExistence type="predicted"/>
<keyword evidence="2" id="KW-1185">Reference proteome</keyword>
<reference evidence="1 2" key="1">
    <citation type="submission" date="2024-01" db="EMBL/GenBank/DDBJ databases">
        <title>The genomes of 5 underutilized Papilionoideae crops provide insights into root nodulation and disease resistance.</title>
        <authorList>
            <person name="Yuan L."/>
        </authorList>
    </citation>
    <scope>NUCLEOTIDE SEQUENCE [LARGE SCALE GENOMIC DNA]</scope>
    <source>
        <strain evidence="1">LY-2023</strain>
        <tissue evidence="1">Leaf</tissue>
    </source>
</reference>
<name>A0AAN9JBB0_CLITE</name>
<protein>
    <submittedName>
        <fullName evidence="1">Uncharacterized protein</fullName>
    </submittedName>
</protein>
<evidence type="ECO:0000313" key="1">
    <source>
        <dbReference type="EMBL" id="KAK7295795.1"/>
    </source>
</evidence>
<accession>A0AAN9JBB0</accession>
<sequence>MIRQSRVSLSTRVVAWLPPLAARAHSLGFSIVSKGGGRSNDADNVVAGRRWWRSLSTQDSAWFVVSQRRKWGGGNRGKGMGMLGRCFSVLGRGFCLDGITPQVNTPAVCFPKGGTDILVHDEGEPSSHLTADFENQFYGESS</sequence>
<comment type="caution">
    <text evidence="1">The sequence shown here is derived from an EMBL/GenBank/DDBJ whole genome shotgun (WGS) entry which is preliminary data.</text>
</comment>
<gene>
    <name evidence="1" type="ORF">RJT34_18707</name>
</gene>
<dbReference type="Proteomes" id="UP001359559">
    <property type="component" value="Unassembled WGS sequence"/>
</dbReference>